<proteinExistence type="predicted"/>
<protein>
    <submittedName>
        <fullName evidence="1">Uncharacterized protein</fullName>
    </submittedName>
</protein>
<reference evidence="1 2" key="1">
    <citation type="submission" date="2015-09" db="EMBL/GenBank/DDBJ databases">
        <title>Aphanizomenon flos-aquae WA102.</title>
        <authorList>
            <person name="Driscoll C."/>
        </authorList>
    </citation>
    <scope>NUCLEOTIDE SEQUENCE [LARGE SCALE GENOMIC DNA]</scope>
    <source>
        <strain evidence="1">WA102</strain>
    </source>
</reference>
<sequence length="277" mass="29251">MAIVKTGNALATPQLQPGAKFIQDGYGLTVGTLTFKVDKTGSSASFFRGASCPITAFSYCKMHKASVDIGALDLDTWTAEYVGIAGGSATTEPQITGSQGLTSEHITTHPNFFETATALGFSGSPIAGVGTSPGTKANPNFEAIAGTNPTEYGGNNGSTFESAKGRSFKGFKKAEFNDFYGKTNYLAPQCSISGIFYTTTASIVNNHRNAVGKTSGNGTFAGKKLVPDYMGTAFEISGKKQLLLAQVSFEDFGLLYKVQYELRFNREGYVASVYAPA</sequence>
<gene>
    <name evidence="1" type="ORF">AN484_22060</name>
</gene>
<comment type="caution">
    <text evidence="1">The sequence shown here is derived from an EMBL/GenBank/DDBJ whole genome shotgun (WGS) entry which is preliminary data.</text>
</comment>
<accession>A0A1B7WUT4</accession>
<name>A0A1B7WUT4_APHFL</name>
<dbReference type="EMBL" id="LJOW01000167">
    <property type="protein sequence ID" value="OBQ40852.1"/>
    <property type="molecule type" value="Genomic_DNA"/>
</dbReference>
<dbReference type="AlphaFoldDB" id="A0A1B7WUT4"/>
<evidence type="ECO:0000313" key="2">
    <source>
        <dbReference type="Proteomes" id="UP000092093"/>
    </source>
</evidence>
<evidence type="ECO:0000313" key="1">
    <source>
        <dbReference type="EMBL" id="OBQ40852.1"/>
    </source>
</evidence>
<dbReference type="Proteomes" id="UP000092093">
    <property type="component" value="Unassembled WGS sequence"/>
</dbReference>
<organism evidence="1 2">
    <name type="scientific">Aphanizomenon flos-aquae WA102</name>
    <dbReference type="NCBI Taxonomy" id="1710896"/>
    <lineage>
        <taxon>Bacteria</taxon>
        <taxon>Bacillati</taxon>
        <taxon>Cyanobacteriota</taxon>
        <taxon>Cyanophyceae</taxon>
        <taxon>Nostocales</taxon>
        <taxon>Aphanizomenonaceae</taxon>
        <taxon>Aphanizomenon</taxon>
    </lineage>
</organism>